<keyword evidence="4" id="KW-0808">Transferase</keyword>
<dbReference type="SUPFAM" id="SSF53383">
    <property type="entry name" value="PLP-dependent transferases"/>
    <property type="match status" value="1"/>
</dbReference>
<evidence type="ECO:0000256" key="5">
    <source>
        <dbReference type="ARBA" id="ARBA00022898"/>
    </source>
</evidence>
<dbReference type="AlphaFoldDB" id="A0A2H2ZQ01"/>
<reference evidence="7 8" key="1">
    <citation type="journal article" date="2015" name="Genome Announc.">
        <title>Genome sequence and annotation of Trichoderma parareesei, the ancestor of the cellulase producer Trichoderma reesei.</title>
        <authorList>
            <person name="Yang D."/>
            <person name="Pomraning K."/>
            <person name="Kopchinskiy A."/>
            <person name="Karimi Aghcheh R."/>
            <person name="Atanasova L."/>
            <person name="Chenthamara K."/>
            <person name="Baker S.E."/>
            <person name="Zhang R."/>
            <person name="Shen Q."/>
            <person name="Freitag M."/>
            <person name="Kubicek C.P."/>
            <person name="Druzhinina I.S."/>
        </authorList>
    </citation>
    <scope>NUCLEOTIDE SEQUENCE [LARGE SCALE GENOMIC DNA]</scope>
    <source>
        <strain evidence="7 8">CBS 125925</strain>
    </source>
</reference>
<protein>
    <submittedName>
        <fullName evidence="7">Kynurenine aminotransferase, glutamine transaminase K</fullName>
    </submittedName>
</protein>
<evidence type="ECO:0000313" key="7">
    <source>
        <dbReference type="EMBL" id="OTA08799.1"/>
    </source>
</evidence>
<comment type="cofactor">
    <cofactor evidence="1">
        <name>pyridoxal 5'-phosphate</name>
        <dbReference type="ChEBI" id="CHEBI:597326"/>
    </cofactor>
</comment>
<dbReference type="Proteomes" id="UP000219286">
    <property type="component" value="Unassembled WGS sequence"/>
</dbReference>
<keyword evidence="5" id="KW-0663">Pyridoxal phosphate</keyword>
<evidence type="ECO:0000256" key="4">
    <source>
        <dbReference type="ARBA" id="ARBA00022679"/>
    </source>
</evidence>
<name>A0A2H2ZQ01_TRIPA</name>
<dbReference type="Gene3D" id="3.90.1150.10">
    <property type="entry name" value="Aspartate Aminotransferase, domain 1"/>
    <property type="match status" value="1"/>
</dbReference>
<keyword evidence="8" id="KW-1185">Reference proteome</keyword>
<evidence type="ECO:0000256" key="1">
    <source>
        <dbReference type="ARBA" id="ARBA00001933"/>
    </source>
</evidence>
<dbReference type="PANTHER" id="PTHR43807">
    <property type="entry name" value="FI04487P"/>
    <property type="match status" value="1"/>
</dbReference>
<dbReference type="Pfam" id="PF00155">
    <property type="entry name" value="Aminotran_1_2"/>
    <property type="match status" value="1"/>
</dbReference>
<keyword evidence="3 7" id="KW-0032">Aminotransferase</keyword>
<sequence length="412" mass="46204">MSGSLKLKPAARVSGQKQDVWTIVNEAAAASPKQPIVNMGQGFFGYNPPKFILDAAKEALDRVDCNQYSPTKGRPRLKQAIADAYAPFWGRKINPDTEVTITTGANEGMLSAFMAFIEPGDEVIIFEPFFDQYISNIEMPGGKIVYVPMHPPATGATKTSSAADWTIDFDELERAITPKTKMIVLNTPHNPVGKVFSREELQKIGDLCVKNEIIILSDEVYDRLFYVPFTRISTLSPEIERLTLTVGSAGKNFYATGWRYVSAAHTRICYSSVSPLQEACAVGFEKAEAEGFWDDAIRDMKGKMDRFNEVWDELGLPYSEPEGGYFVLVNMAKVQLPEDYPFPPHVASRPRDFKLSWFLIQEVGVAAIPPTEFYTDENAHMAEDYLRFAVCKEDAVLEEAKNRLRGLKKYMK</sequence>
<dbReference type="EMBL" id="LFMI01000877">
    <property type="protein sequence ID" value="OTA08799.1"/>
    <property type="molecule type" value="Genomic_DNA"/>
</dbReference>
<feature type="domain" description="Aminotransferase class I/classII large" evidence="6">
    <location>
        <begin position="36"/>
        <end position="403"/>
    </location>
</feature>
<dbReference type="GO" id="GO:0005739">
    <property type="term" value="C:mitochondrion"/>
    <property type="evidence" value="ECO:0007669"/>
    <property type="project" value="TreeGrafter"/>
</dbReference>
<dbReference type="FunFam" id="3.40.640.10:FF:000024">
    <property type="entry name" value="Kynurenine--oxoglutarate transaminase 3"/>
    <property type="match status" value="1"/>
</dbReference>
<dbReference type="PANTHER" id="PTHR43807:SF20">
    <property type="entry name" value="FI04487P"/>
    <property type="match status" value="1"/>
</dbReference>
<organism evidence="7 8">
    <name type="scientific">Trichoderma parareesei</name>
    <name type="common">Filamentous fungus</name>
    <dbReference type="NCBI Taxonomy" id="858221"/>
    <lineage>
        <taxon>Eukaryota</taxon>
        <taxon>Fungi</taxon>
        <taxon>Dikarya</taxon>
        <taxon>Ascomycota</taxon>
        <taxon>Pezizomycotina</taxon>
        <taxon>Sordariomycetes</taxon>
        <taxon>Hypocreomycetidae</taxon>
        <taxon>Hypocreales</taxon>
        <taxon>Hypocreaceae</taxon>
        <taxon>Trichoderma</taxon>
    </lineage>
</organism>
<gene>
    <name evidence="7" type="ORF">A9Z42_0005090</name>
</gene>
<dbReference type="GO" id="GO:0016212">
    <property type="term" value="F:kynurenine-oxoglutarate transaminase activity"/>
    <property type="evidence" value="ECO:0007669"/>
    <property type="project" value="TreeGrafter"/>
</dbReference>
<comment type="caution">
    <text evidence="7">The sequence shown here is derived from an EMBL/GenBank/DDBJ whole genome shotgun (WGS) entry which is preliminary data.</text>
</comment>
<dbReference type="Gene3D" id="3.40.640.10">
    <property type="entry name" value="Type I PLP-dependent aspartate aminotransferase-like (Major domain)"/>
    <property type="match status" value="1"/>
</dbReference>
<dbReference type="InterPro" id="IPR004839">
    <property type="entry name" value="Aminotransferase_I/II_large"/>
</dbReference>
<dbReference type="InterPro" id="IPR015421">
    <property type="entry name" value="PyrdxlP-dep_Trfase_major"/>
</dbReference>
<evidence type="ECO:0000259" key="6">
    <source>
        <dbReference type="Pfam" id="PF00155"/>
    </source>
</evidence>
<accession>A0A2H2ZQ01</accession>
<comment type="similarity">
    <text evidence="2">Belongs to the class-I pyridoxal-phosphate-dependent aminotransferase family.</text>
</comment>
<evidence type="ECO:0000256" key="2">
    <source>
        <dbReference type="ARBA" id="ARBA00007441"/>
    </source>
</evidence>
<dbReference type="CDD" id="cd00609">
    <property type="entry name" value="AAT_like"/>
    <property type="match status" value="1"/>
</dbReference>
<dbReference type="GO" id="GO:0030170">
    <property type="term" value="F:pyridoxal phosphate binding"/>
    <property type="evidence" value="ECO:0007669"/>
    <property type="project" value="InterPro"/>
</dbReference>
<proteinExistence type="inferred from homology"/>
<dbReference type="OrthoDB" id="2414662at2759"/>
<dbReference type="InterPro" id="IPR051326">
    <property type="entry name" value="Kynurenine-oxoglutarate_AT"/>
</dbReference>
<evidence type="ECO:0000313" key="8">
    <source>
        <dbReference type="Proteomes" id="UP000219286"/>
    </source>
</evidence>
<dbReference type="InterPro" id="IPR015424">
    <property type="entry name" value="PyrdxlP-dep_Trfase"/>
</dbReference>
<dbReference type="InterPro" id="IPR015422">
    <property type="entry name" value="PyrdxlP-dep_Trfase_small"/>
</dbReference>
<evidence type="ECO:0000256" key="3">
    <source>
        <dbReference type="ARBA" id="ARBA00022576"/>
    </source>
</evidence>